<feature type="compositionally biased region" description="Polar residues" evidence="8">
    <location>
        <begin position="705"/>
        <end position="719"/>
    </location>
</feature>
<comment type="subcellular location">
    <subcellularLocation>
        <location evidence="1">Membrane</location>
        <topology evidence="1">Multi-pass membrane protein</topology>
    </subcellularLocation>
</comment>
<evidence type="ECO:0000259" key="10">
    <source>
        <dbReference type="Pfam" id="PF01490"/>
    </source>
</evidence>
<dbReference type="GO" id="GO:0016020">
    <property type="term" value="C:membrane"/>
    <property type="evidence" value="ECO:0007669"/>
    <property type="project" value="UniProtKB-SubCell"/>
</dbReference>
<keyword evidence="7" id="KW-0175">Coiled coil</keyword>
<keyword evidence="2" id="KW-0813">Transport</keyword>
<evidence type="ECO:0000256" key="1">
    <source>
        <dbReference type="ARBA" id="ARBA00004141"/>
    </source>
</evidence>
<comment type="caution">
    <text evidence="11">The sequence shown here is derived from an EMBL/GenBank/DDBJ whole genome shotgun (WGS) entry which is preliminary data.</text>
</comment>
<gene>
    <name evidence="11" type="ORF">ACJMK2_033563</name>
</gene>
<dbReference type="Pfam" id="PF01490">
    <property type="entry name" value="Aa_trans"/>
    <property type="match status" value="1"/>
</dbReference>
<feature type="transmembrane region" description="Helical" evidence="9">
    <location>
        <begin position="232"/>
        <end position="250"/>
    </location>
</feature>
<feature type="transmembrane region" description="Helical" evidence="9">
    <location>
        <begin position="323"/>
        <end position="343"/>
    </location>
</feature>
<reference evidence="11 12" key="1">
    <citation type="submission" date="2024-11" db="EMBL/GenBank/DDBJ databases">
        <title>Chromosome-level genome assembly of the freshwater bivalve Anodonta woodiana.</title>
        <authorList>
            <person name="Chen X."/>
        </authorList>
    </citation>
    <scope>NUCLEOTIDE SEQUENCE [LARGE SCALE GENOMIC DNA]</scope>
    <source>
        <strain evidence="11">MN2024</strain>
        <tissue evidence="11">Gills</tissue>
    </source>
</reference>
<keyword evidence="12" id="KW-1185">Reference proteome</keyword>
<keyword evidence="5 9" id="KW-1133">Transmembrane helix</keyword>
<feature type="transmembrane region" description="Helical" evidence="9">
    <location>
        <begin position="153"/>
        <end position="169"/>
    </location>
</feature>
<keyword evidence="6 9" id="KW-0472">Membrane</keyword>
<dbReference type="PANTHER" id="PTHR22950:SF646">
    <property type="entry name" value="SODIUM-COUPLED NEUTRAL AMINO ACID TRANSPORTER 10-RELATED"/>
    <property type="match status" value="1"/>
</dbReference>
<feature type="coiled-coil region" evidence="7">
    <location>
        <begin position="517"/>
        <end position="562"/>
    </location>
</feature>
<feature type="region of interest" description="Disordered" evidence="8">
    <location>
        <begin position="704"/>
        <end position="729"/>
    </location>
</feature>
<evidence type="ECO:0000256" key="3">
    <source>
        <dbReference type="ARBA" id="ARBA00022692"/>
    </source>
</evidence>
<feature type="transmembrane region" description="Helical" evidence="9">
    <location>
        <begin position="349"/>
        <end position="371"/>
    </location>
</feature>
<accession>A0ABD3WNQ9</accession>
<evidence type="ECO:0000256" key="5">
    <source>
        <dbReference type="ARBA" id="ARBA00022989"/>
    </source>
</evidence>
<feature type="transmembrane region" description="Helical" evidence="9">
    <location>
        <begin position="81"/>
        <end position="102"/>
    </location>
</feature>
<feature type="transmembrane region" description="Helical" evidence="9">
    <location>
        <begin position="7"/>
        <end position="27"/>
    </location>
</feature>
<keyword evidence="4" id="KW-0029">Amino-acid transport</keyword>
<dbReference type="PANTHER" id="PTHR22950">
    <property type="entry name" value="AMINO ACID TRANSPORTER"/>
    <property type="match status" value="1"/>
</dbReference>
<name>A0ABD3WNQ9_SINWO</name>
<feature type="transmembrane region" description="Helical" evidence="9">
    <location>
        <begin position="33"/>
        <end position="60"/>
    </location>
</feature>
<protein>
    <recommendedName>
        <fullName evidence="10">Amino acid transporter transmembrane domain-containing protein</fullName>
    </recommendedName>
</protein>
<feature type="compositionally biased region" description="Basic and acidic residues" evidence="8">
    <location>
        <begin position="473"/>
        <end position="500"/>
    </location>
</feature>
<dbReference type="InterPro" id="IPR013057">
    <property type="entry name" value="AA_transpt_TM"/>
</dbReference>
<evidence type="ECO:0000256" key="9">
    <source>
        <dbReference type="SAM" id="Phobius"/>
    </source>
</evidence>
<keyword evidence="3 9" id="KW-0812">Transmembrane</keyword>
<proteinExistence type="predicted"/>
<feature type="domain" description="Amino acid transporter transmembrane" evidence="10">
    <location>
        <begin position="7"/>
        <end position="402"/>
    </location>
</feature>
<evidence type="ECO:0000256" key="7">
    <source>
        <dbReference type="SAM" id="Coils"/>
    </source>
</evidence>
<feature type="transmembrane region" description="Helical" evidence="9">
    <location>
        <begin position="383"/>
        <end position="403"/>
    </location>
</feature>
<sequence>MTVSANWPYIISVANGIIGVTLLAMPFCFQQCGVLLGIVLLGFSTWLTLASCQLLVKAGITSRRRSYEFLAYYTHGRTGKFLVEVGMIGLMIGTLVALIVIIGDIGPDIFANFIGLENSGRLRNGVILLLCLFVGLPLALLKNLRALSNTSSLCVVFYMIFVLYILALSKERLFSGDWLGKINIWRMEGLFRCLPIYAYAFGCQTQIFLVYDEMPEPSLKKINSIVHTAVNMCSVAYLLVGLFGYIAFSNIDEINGDIFTHIEKNLLTDVFKLCFVISLAVTIPLIVFPCRAALYTMLFPQTDMVEKAKGSDEMPGDVQMPELHFQIISVSIVLVSMLLAILFPNVELVLALNGATVGNLICYIFPAIFFLKVMSGAAEGKGTAKAVLLLGLVILLVSTYTTLTTKETGHHGDKGRVEMGVPHGVVDQVDVNGHIQLQPIDNLKQPKPPDGGPDPIEVGQRQEPPNPQSPDGIKNKHVDTGQDKWELDMRPAEKKNKESADNGQWELGMDKPVGLRKDDAGKRAEELLQQLEKQQKEHRDILQQEKEILQELKQHNQEAHKGDMAQIQEGVNQALNIQNQKQPINLQEGLGQQTHQPINHDINQQAANQLQAIVQQPNLNMQQPLNQQQGFLQQTQLPVNNNFRQLAVKIELPDQRVKRDANQDEANHDENIINQKDKIKGDIDGTEHHQRDIKSKEIWTDHSTQKWTEANNDGSNNQGKYIDRNNGKDFLTTTSDQKIQQQRLLEKENIKDNLMTSNILSKIDYGKKR</sequence>
<evidence type="ECO:0000313" key="12">
    <source>
        <dbReference type="Proteomes" id="UP001634394"/>
    </source>
</evidence>
<feature type="region of interest" description="Disordered" evidence="8">
    <location>
        <begin position="439"/>
        <end position="513"/>
    </location>
</feature>
<dbReference type="EMBL" id="JBJQND010000005">
    <property type="protein sequence ID" value="KAL3875631.1"/>
    <property type="molecule type" value="Genomic_DNA"/>
</dbReference>
<dbReference type="Proteomes" id="UP001634394">
    <property type="component" value="Unassembled WGS sequence"/>
</dbReference>
<dbReference type="AlphaFoldDB" id="A0ABD3WNQ9"/>
<evidence type="ECO:0000313" key="11">
    <source>
        <dbReference type="EMBL" id="KAL3875631.1"/>
    </source>
</evidence>
<feature type="transmembrane region" description="Helical" evidence="9">
    <location>
        <begin position="189"/>
        <end position="211"/>
    </location>
</feature>
<feature type="transmembrane region" description="Helical" evidence="9">
    <location>
        <begin position="270"/>
        <end position="294"/>
    </location>
</feature>
<dbReference type="GO" id="GO:0006865">
    <property type="term" value="P:amino acid transport"/>
    <property type="evidence" value="ECO:0007669"/>
    <property type="project" value="UniProtKB-KW"/>
</dbReference>
<evidence type="ECO:0000256" key="2">
    <source>
        <dbReference type="ARBA" id="ARBA00022448"/>
    </source>
</evidence>
<evidence type="ECO:0000256" key="6">
    <source>
        <dbReference type="ARBA" id="ARBA00023136"/>
    </source>
</evidence>
<evidence type="ECO:0000256" key="4">
    <source>
        <dbReference type="ARBA" id="ARBA00022970"/>
    </source>
</evidence>
<evidence type="ECO:0000256" key="8">
    <source>
        <dbReference type="SAM" id="MobiDB-lite"/>
    </source>
</evidence>
<organism evidence="11 12">
    <name type="scientific">Sinanodonta woodiana</name>
    <name type="common">Chinese pond mussel</name>
    <name type="synonym">Anodonta woodiana</name>
    <dbReference type="NCBI Taxonomy" id="1069815"/>
    <lineage>
        <taxon>Eukaryota</taxon>
        <taxon>Metazoa</taxon>
        <taxon>Spiralia</taxon>
        <taxon>Lophotrochozoa</taxon>
        <taxon>Mollusca</taxon>
        <taxon>Bivalvia</taxon>
        <taxon>Autobranchia</taxon>
        <taxon>Heteroconchia</taxon>
        <taxon>Palaeoheterodonta</taxon>
        <taxon>Unionida</taxon>
        <taxon>Unionoidea</taxon>
        <taxon>Unionidae</taxon>
        <taxon>Unioninae</taxon>
        <taxon>Sinanodonta</taxon>
    </lineage>
</organism>